<dbReference type="Gene3D" id="1.10.1380.10">
    <property type="entry name" value="Neutral endopeptidase , domain2"/>
    <property type="match status" value="1"/>
</dbReference>
<organism evidence="12">
    <name type="scientific">Gongylonema pulchrum</name>
    <dbReference type="NCBI Taxonomy" id="637853"/>
    <lineage>
        <taxon>Eukaryota</taxon>
        <taxon>Metazoa</taxon>
        <taxon>Ecdysozoa</taxon>
        <taxon>Nematoda</taxon>
        <taxon>Chromadorea</taxon>
        <taxon>Rhabditida</taxon>
        <taxon>Spirurina</taxon>
        <taxon>Spiruromorpha</taxon>
        <taxon>Spiruroidea</taxon>
        <taxon>Gongylonematidae</taxon>
        <taxon>Gongylonema</taxon>
    </lineage>
</organism>
<dbReference type="WBParaSite" id="GPUH_0000007101-mRNA-1">
    <property type="protein sequence ID" value="GPUH_0000007101-mRNA-1"/>
    <property type="gene ID" value="GPUH_0000007101"/>
</dbReference>
<evidence type="ECO:0000256" key="5">
    <source>
        <dbReference type="ARBA" id="ARBA00022801"/>
    </source>
</evidence>
<evidence type="ECO:0000256" key="7">
    <source>
        <dbReference type="ARBA" id="ARBA00023049"/>
    </source>
</evidence>
<keyword evidence="4" id="KW-0479">Metal-binding</keyword>
<proteinExistence type="inferred from homology"/>
<comment type="similarity">
    <text evidence="2">Belongs to the peptidase M13 family.</text>
</comment>
<name>A0A183CUD1_9BILA</name>
<keyword evidence="7" id="KW-0482">Metalloprotease</keyword>
<keyword evidence="5" id="KW-0378">Hydrolase</keyword>
<dbReference type="Gene3D" id="3.40.390.10">
    <property type="entry name" value="Collagenase (Catalytic Domain)"/>
    <property type="match status" value="1"/>
</dbReference>
<dbReference type="PANTHER" id="PTHR11733:SF237">
    <property type="entry name" value="NEPRILYSIN-LIKE 4"/>
    <property type="match status" value="1"/>
</dbReference>
<dbReference type="InterPro" id="IPR042089">
    <property type="entry name" value="Peptidase_M13_dom_2"/>
</dbReference>
<dbReference type="Pfam" id="PF01431">
    <property type="entry name" value="Peptidase_M13"/>
    <property type="match status" value="1"/>
</dbReference>
<reference evidence="10 11" key="2">
    <citation type="submission" date="2018-11" db="EMBL/GenBank/DDBJ databases">
        <authorList>
            <consortium name="Pathogen Informatics"/>
        </authorList>
    </citation>
    <scope>NUCLEOTIDE SEQUENCE [LARGE SCALE GENOMIC DNA]</scope>
</reference>
<dbReference type="GO" id="GO:0004222">
    <property type="term" value="F:metalloendopeptidase activity"/>
    <property type="evidence" value="ECO:0007669"/>
    <property type="project" value="InterPro"/>
</dbReference>
<keyword evidence="11" id="KW-1185">Reference proteome</keyword>
<dbReference type="Proteomes" id="UP000271098">
    <property type="component" value="Unassembled WGS sequence"/>
</dbReference>
<evidence type="ECO:0000259" key="8">
    <source>
        <dbReference type="Pfam" id="PF01431"/>
    </source>
</evidence>
<dbReference type="PRINTS" id="PR00786">
    <property type="entry name" value="NEPRILYSIN"/>
</dbReference>
<dbReference type="Pfam" id="PF05649">
    <property type="entry name" value="Peptidase_M13_N"/>
    <property type="match status" value="1"/>
</dbReference>
<evidence type="ECO:0000256" key="3">
    <source>
        <dbReference type="ARBA" id="ARBA00022670"/>
    </source>
</evidence>
<sequence length="311" mass="35967">MGPHETPGARFSISWHRYLSGLLPQNVAEKLDLSKLQINVIDPLAIKAIDEAVRNFHNATLLDYMEWQIILATVPFLDERFRNVTKELENALMGQSELRPMWLRCQNEVSSLFPEVINRLYIGEYFHDENRAVLKQMIDNIKESFAVLIEESTWMDSYVKLQALRKVDAIVPFIGYDDYLLNNTALEVKYAQFDYNSSSDFLGIYRAVIKYRLQRLFNKLLETNERKQFQFPAPQVNAYYDPMHNQIDSVLALLVGILQGTFFNNKMPLSVNYGSIGVVIGHEITHGFDEGGWQFFKAFIRTATHAHTCEL</sequence>
<dbReference type="SUPFAM" id="SSF55486">
    <property type="entry name" value="Metalloproteases ('zincins'), catalytic domain"/>
    <property type="match status" value="1"/>
</dbReference>
<gene>
    <name evidence="10" type="ORF">GPUH_LOCUS72</name>
</gene>
<dbReference type="GO" id="GO:0046872">
    <property type="term" value="F:metal ion binding"/>
    <property type="evidence" value="ECO:0007669"/>
    <property type="project" value="UniProtKB-KW"/>
</dbReference>
<evidence type="ECO:0000256" key="2">
    <source>
        <dbReference type="ARBA" id="ARBA00007357"/>
    </source>
</evidence>
<reference evidence="12" key="1">
    <citation type="submission" date="2016-06" db="UniProtKB">
        <authorList>
            <consortium name="WormBaseParasite"/>
        </authorList>
    </citation>
    <scope>IDENTIFICATION</scope>
</reference>
<dbReference type="CDD" id="cd08662">
    <property type="entry name" value="M13"/>
    <property type="match status" value="1"/>
</dbReference>
<evidence type="ECO:0000313" key="10">
    <source>
        <dbReference type="EMBL" id="VDK27258.1"/>
    </source>
</evidence>
<dbReference type="InterPro" id="IPR000718">
    <property type="entry name" value="Peptidase_M13"/>
</dbReference>
<evidence type="ECO:0000256" key="4">
    <source>
        <dbReference type="ARBA" id="ARBA00022723"/>
    </source>
</evidence>
<dbReference type="InterPro" id="IPR018497">
    <property type="entry name" value="Peptidase_M13_C"/>
</dbReference>
<dbReference type="PANTHER" id="PTHR11733">
    <property type="entry name" value="ZINC METALLOPROTEASE FAMILY M13 NEPRILYSIN-RELATED"/>
    <property type="match status" value="1"/>
</dbReference>
<feature type="domain" description="Peptidase M13 C-terminal" evidence="8">
    <location>
        <begin position="237"/>
        <end position="296"/>
    </location>
</feature>
<keyword evidence="6" id="KW-0862">Zinc</keyword>
<dbReference type="GO" id="GO:0005886">
    <property type="term" value="C:plasma membrane"/>
    <property type="evidence" value="ECO:0007669"/>
    <property type="project" value="TreeGrafter"/>
</dbReference>
<evidence type="ECO:0000256" key="6">
    <source>
        <dbReference type="ARBA" id="ARBA00022833"/>
    </source>
</evidence>
<evidence type="ECO:0000313" key="12">
    <source>
        <dbReference type="WBParaSite" id="GPUH_0000007101-mRNA-1"/>
    </source>
</evidence>
<evidence type="ECO:0000256" key="1">
    <source>
        <dbReference type="ARBA" id="ARBA00001947"/>
    </source>
</evidence>
<evidence type="ECO:0000313" key="11">
    <source>
        <dbReference type="Proteomes" id="UP000271098"/>
    </source>
</evidence>
<dbReference type="PROSITE" id="PS51885">
    <property type="entry name" value="NEPRILYSIN"/>
    <property type="match status" value="1"/>
</dbReference>
<accession>A0A183CUD1</accession>
<dbReference type="InterPro" id="IPR008753">
    <property type="entry name" value="Peptidase_M13_N"/>
</dbReference>
<dbReference type="EMBL" id="UYRT01000046">
    <property type="protein sequence ID" value="VDK27258.1"/>
    <property type="molecule type" value="Genomic_DNA"/>
</dbReference>
<comment type="cofactor">
    <cofactor evidence="1">
        <name>Zn(2+)</name>
        <dbReference type="ChEBI" id="CHEBI:29105"/>
    </cofactor>
</comment>
<keyword evidence="3" id="KW-0645">Protease</keyword>
<evidence type="ECO:0000259" key="9">
    <source>
        <dbReference type="Pfam" id="PF05649"/>
    </source>
</evidence>
<dbReference type="InterPro" id="IPR024079">
    <property type="entry name" value="MetalloPept_cat_dom_sf"/>
</dbReference>
<dbReference type="AlphaFoldDB" id="A0A183CUD1"/>
<dbReference type="OrthoDB" id="6475849at2759"/>
<feature type="domain" description="Peptidase M13 N-terminal" evidence="9">
    <location>
        <begin position="12"/>
        <end position="176"/>
    </location>
</feature>
<protein>
    <submittedName>
        <fullName evidence="12">Peptidase_M13 domain-containing protein</fullName>
    </submittedName>
</protein>
<dbReference type="GO" id="GO:0016485">
    <property type="term" value="P:protein processing"/>
    <property type="evidence" value="ECO:0007669"/>
    <property type="project" value="TreeGrafter"/>
</dbReference>